<reference evidence="7 8" key="1">
    <citation type="submission" date="2009-07" db="EMBL/GenBank/DDBJ databases">
        <authorList>
            <person name="Madupu R."/>
            <person name="Sebastian Y."/>
            <person name="Durkin A.S."/>
            <person name="Torralba M."/>
            <person name="Methe B."/>
            <person name="Sutton G.G."/>
            <person name="Strausberg R.L."/>
            <person name="Nelson K.E."/>
        </authorList>
    </citation>
    <scope>NUCLEOTIDE SEQUENCE [LARGE SCALE GENOMIC DNA]</scope>
    <source>
        <strain evidence="7 8">RM3268</strain>
    </source>
</reference>
<dbReference type="PANTHER" id="PTHR34990">
    <property type="entry name" value="UDP-2,3-DIACYLGLUCOSAMINE HYDROLASE-RELATED"/>
    <property type="match status" value="1"/>
</dbReference>
<keyword evidence="2" id="KW-0997">Cell inner membrane</keyword>
<keyword evidence="4" id="KW-0472">Membrane</keyword>
<evidence type="ECO:0000313" key="8">
    <source>
        <dbReference type="Proteomes" id="UP000005709"/>
    </source>
</evidence>
<sequence>MQNDQIQTIKPGAIFIGDAHAGASRPQFLKFLRALRSAQSLPPQIFMMGDMFDFLANTTYVQRFYEEEIALINELSRKCEIFYFEGNHDFNLREIFPRAKVYPNAAQPAKFICESGEAVQIAHGDLFLPRLTQFALLSLRNRAFLKFMDLLDRALKFKISKVILKSQEGKNLYKKMPNFKDIIAPKIDFYAANLIIEGHYHQDEILYFGEKKYINLCSFGAGSKIYEVAKSEKFTLIPKNLNLN</sequence>
<dbReference type="RefSeq" id="WP_005869558.1">
    <property type="nucleotide sequence ID" value="NZ_ACYG01000009.1"/>
</dbReference>
<dbReference type="Gene3D" id="3.60.21.10">
    <property type="match status" value="1"/>
</dbReference>
<dbReference type="InterPro" id="IPR004843">
    <property type="entry name" value="Calcineurin-like_PHP"/>
</dbReference>
<organism evidence="7 8">
    <name type="scientific">Campylobacter gracilis RM3268</name>
    <dbReference type="NCBI Taxonomy" id="553220"/>
    <lineage>
        <taxon>Bacteria</taxon>
        <taxon>Pseudomonadati</taxon>
        <taxon>Campylobacterota</taxon>
        <taxon>Epsilonproteobacteria</taxon>
        <taxon>Campylobacterales</taxon>
        <taxon>Campylobacteraceae</taxon>
        <taxon>Campylobacter</taxon>
    </lineage>
</organism>
<dbReference type="EMBL" id="ACYG01000009">
    <property type="protein sequence ID" value="EEV18537.1"/>
    <property type="molecule type" value="Genomic_DNA"/>
</dbReference>
<evidence type="ECO:0000259" key="6">
    <source>
        <dbReference type="Pfam" id="PF00149"/>
    </source>
</evidence>
<evidence type="ECO:0000256" key="3">
    <source>
        <dbReference type="ARBA" id="ARBA00022723"/>
    </source>
</evidence>
<evidence type="ECO:0000256" key="1">
    <source>
        <dbReference type="ARBA" id="ARBA00022475"/>
    </source>
</evidence>
<proteinExistence type="predicted"/>
<keyword evidence="5" id="KW-0464">Manganese</keyword>
<dbReference type="eggNOG" id="COG2908">
    <property type="taxonomic scope" value="Bacteria"/>
</dbReference>
<accession>C8PEQ9</accession>
<protein>
    <recommendedName>
        <fullName evidence="6">Calcineurin-like phosphoesterase domain-containing protein</fullName>
    </recommendedName>
</protein>
<dbReference type="CDD" id="cd07398">
    <property type="entry name" value="MPP_YbbF-LpxH"/>
    <property type="match status" value="1"/>
</dbReference>
<dbReference type="Proteomes" id="UP000005709">
    <property type="component" value="Unassembled WGS sequence"/>
</dbReference>
<dbReference type="InterPro" id="IPR029052">
    <property type="entry name" value="Metallo-depent_PP-like"/>
</dbReference>
<keyword evidence="8" id="KW-1185">Reference proteome</keyword>
<dbReference type="OrthoDB" id="270739at2"/>
<evidence type="ECO:0000256" key="5">
    <source>
        <dbReference type="ARBA" id="ARBA00023211"/>
    </source>
</evidence>
<keyword evidence="3" id="KW-0479">Metal-binding</keyword>
<evidence type="ECO:0000256" key="4">
    <source>
        <dbReference type="ARBA" id="ARBA00023136"/>
    </source>
</evidence>
<feature type="domain" description="Calcineurin-like phosphoesterase" evidence="6">
    <location>
        <begin position="14"/>
        <end position="202"/>
    </location>
</feature>
<dbReference type="STRING" id="824.CGRAC_0423"/>
<keyword evidence="1" id="KW-1003">Cell membrane</keyword>
<gene>
    <name evidence="7" type="ORF">CAMGR0001_2548</name>
</gene>
<dbReference type="GO" id="GO:0008758">
    <property type="term" value="F:UDP-2,3-diacylglucosamine hydrolase activity"/>
    <property type="evidence" value="ECO:0007669"/>
    <property type="project" value="TreeGrafter"/>
</dbReference>
<dbReference type="AlphaFoldDB" id="C8PEQ9"/>
<comment type="caution">
    <text evidence="7">The sequence shown here is derived from an EMBL/GenBank/DDBJ whole genome shotgun (WGS) entry which is preliminary data.</text>
</comment>
<dbReference type="SUPFAM" id="SSF56300">
    <property type="entry name" value="Metallo-dependent phosphatases"/>
    <property type="match status" value="1"/>
</dbReference>
<evidence type="ECO:0000313" key="7">
    <source>
        <dbReference type="EMBL" id="EEV18537.1"/>
    </source>
</evidence>
<dbReference type="GO" id="GO:0016020">
    <property type="term" value="C:membrane"/>
    <property type="evidence" value="ECO:0007669"/>
    <property type="project" value="GOC"/>
</dbReference>
<name>C8PEQ9_9BACT</name>
<evidence type="ECO:0000256" key="2">
    <source>
        <dbReference type="ARBA" id="ARBA00022519"/>
    </source>
</evidence>
<dbReference type="Pfam" id="PF00149">
    <property type="entry name" value="Metallophos"/>
    <property type="match status" value="1"/>
</dbReference>
<dbReference type="GO" id="GO:0046872">
    <property type="term" value="F:metal ion binding"/>
    <property type="evidence" value="ECO:0007669"/>
    <property type="project" value="UniProtKB-KW"/>
</dbReference>
<dbReference type="InterPro" id="IPR043461">
    <property type="entry name" value="LpxH-like"/>
</dbReference>
<dbReference type="PANTHER" id="PTHR34990:SF2">
    <property type="entry name" value="BLL8164 PROTEIN"/>
    <property type="match status" value="1"/>
</dbReference>
<dbReference type="GO" id="GO:0009245">
    <property type="term" value="P:lipid A biosynthetic process"/>
    <property type="evidence" value="ECO:0007669"/>
    <property type="project" value="TreeGrafter"/>
</dbReference>